<dbReference type="Gene3D" id="2.40.70.10">
    <property type="entry name" value="Acid Proteases"/>
    <property type="match status" value="1"/>
</dbReference>
<keyword evidence="3" id="KW-1185">Reference proteome</keyword>
<gene>
    <name evidence="2" type="ORF">CBR_g52204</name>
</gene>
<feature type="compositionally biased region" description="Basic and acidic residues" evidence="1">
    <location>
        <begin position="659"/>
        <end position="672"/>
    </location>
</feature>
<dbReference type="Gramene" id="GBG91318">
    <property type="protein sequence ID" value="GBG91318"/>
    <property type="gene ID" value="CBR_g52204"/>
</dbReference>
<evidence type="ECO:0000256" key="1">
    <source>
        <dbReference type="SAM" id="MobiDB-lite"/>
    </source>
</evidence>
<evidence type="ECO:0000313" key="2">
    <source>
        <dbReference type="EMBL" id="GBG91318.1"/>
    </source>
</evidence>
<dbReference type="InterPro" id="IPR021109">
    <property type="entry name" value="Peptidase_aspartic_dom_sf"/>
</dbReference>
<feature type="compositionally biased region" description="Low complexity" evidence="1">
    <location>
        <begin position="292"/>
        <end position="314"/>
    </location>
</feature>
<feature type="compositionally biased region" description="Low complexity" evidence="1">
    <location>
        <begin position="614"/>
        <end position="628"/>
    </location>
</feature>
<accession>A0A388M9R8</accession>
<dbReference type="CDD" id="cd00303">
    <property type="entry name" value="retropepsin_like"/>
    <property type="match status" value="1"/>
</dbReference>
<dbReference type="Proteomes" id="UP000265515">
    <property type="component" value="Unassembled WGS sequence"/>
</dbReference>
<dbReference type="EMBL" id="BFEA01000894">
    <property type="protein sequence ID" value="GBG91318.1"/>
    <property type="molecule type" value="Genomic_DNA"/>
</dbReference>
<proteinExistence type="predicted"/>
<name>A0A388M9R8_CHABU</name>
<dbReference type="AlphaFoldDB" id="A0A388M9R8"/>
<feature type="compositionally biased region" description="Acidic residues" evidence="1">
    <location>
        <begin position="649"/>
        <end position="658"/>
    </location>
</feature>
<feature type="compositionally biased region" description="Acidic residues" evidence="1">
    <location>
        <begin position="255"/>
        <end position="264"/>
    </location>
</feature>
<feature type="region of interest" description="Disordered" evidence="1">
    <location>
        <begin position="579"/>
        <end position="684"/>
    </location>
</feature>
<organism evidence="2 3">
    <name type="scientific">Chara braunii</name>
    <name type="common">Braun's stonewort</name>
    <dbReference type="NCBI Taxonomy" id="69332"/>
    <lineage>
        <taxon>Eukaryota</taxon>
        <taxon>Viridiplantae</taxon>
        <taxon>Streptophyta</taxon>
        <taxon>Charophyceae</taxon>
        <taxon>Charales</taxon>
        <taxon>Characeae</taxon>
        <taxon>Chara</taxon>
    </lineage>
</organism>
<comment type="caution">
    <text evidence="2">The sequence shown here is derived from an EMBL/GenBank/DDBJ whole genome shotgun (WGS) entry which is preliminary data.</text>
</comment>
<feature type="compositionally biased region" description="Basic and acidic residues" evidence="1">
    <location>
        <begin position="635"/>
        <end position="648"/>
    </location>
</feature>
<reference evidence="2 3" key="1">
    <citation type="journal article" date="2018" name="Cell">
        <title>The Chara Genome: Secondary Complexity and Implications for Plant Terrestrialization.</title>
        <authorList>
            <person name="Nishiyama T."/>
            <person name="Sakayama H."/>
            <person name="Vries J.D."/>
            <person name="Buschmann H."/>
            <person name="Saint-Marcoux D."/>
            <person name="Ullrich K.K."/>
            <person name="Haas F.B."/>
            <person name="Vanderstraeten L."/>
            <person name="Becker D."/>
            <person name="Lang D."/>
            <person name="Vosolsobe S."/>
            <person name="Rombauts S."/>
            <person name="Wilhelmsson P.K.I."/>
            <person name="Janitza P."/>
            <person name="Kern R."/>
            <person name="Heyl A."/>
            <person name="Rumpler F."/>
            <person name="Villalobos L.I.A.C."/>
            <person name="Clay J.M."/>
            <person name="Skokan R."/>
            <person name="Toyoda A."/>
            <person name="Suzuki Y."/>
            <person name="Kagoshima H."/>
            <person name="Schijlen E."/>
            <person name="Tajeshwar N."/>
            <person name="Catarino B."/>
            <person name="Hetherington A.J."/>
            <person name="Saltykova A."/>
            <person name="Bonnot C."/>
            <person name="Breuninger H."/>
            <person name="Symeonidi A."/>
            <person name="Radhakrishnan G.V."/>
            <person name="Van Nieuwerburgh F."/>
            <person name="Deforce D."/>
            <person name="Chang C."/>
            <person name="Karol K.G."/>
            <person name="Hedrich R."/>
            <person name="Ulvskov P."/>
            <person name="Glockner G."/>
            <person name="Delwiche C.F."/>
            <person name="Petrasek J."/>
            <person name="Van de Peer Y."/>
            <person name="Friml J."/>
            <person name="Beilby M."/>
            <person name="Dolan L."/>
            <person name="Kohara Y."/>
            <person name="Sugano S."/>
            <person name="Fujiyama A."/>
            <person name="Delaux P.-M."/>
            <person name="Quint M."/>
            <person name="TheiBen G."/>
            <person name="Hagemann M."/>
            <person name="Harholt J."/>
            <person name="Dunand C."/>
            <person name="Zachgo S."/>
            <person name="Langdale J."/>
            <person name="Maumus F."/>
            <person name="Straeten D.V.D."/>
            <person name="Gould S.B."/>
            <person name="Rensing S.A."/>
        </authorList>
    </citation>
    <scope>NUCLEOTIDE SEQUENCE [LARGE SCALE GENOMIC DNA]</scope>
    <source>
        <strain evidence="2 3">S276</strain>
    </source>
</reference>
<feature type="region of interest" description="Disordered" evidence="1">
    <location>
        <begin position="255"/>
        <end position="314"/>
    </location>
</feature>
<dbReference type="SUPFAM" id="SSF50630">
    <property type="entry name" value="Acid proteases"/>
    <property type="match status" value="1"/>
</dbReference>
<sequence length="985" mass="110391">MSGPMADGEGRVLTLEDLAEALDKQERTPSNVPKVDTFHFNGERVSDWLDLVEQTLVGLPDEVKFNRILKYVLHVHHQEVEKVVNAANGSWARFKDGMRRKYRLGDGLLTTTDLEAMNRDDFTTVGAFLQEFKKKARKVHGISEEAQCAIFLGLLTAAEAAELTSHGGGSEKLTWATIDKGMADGSLHEVEQHQMRLQRRKRKERDATASGTPGVRRIVTEVLVEFGYGKDTVVQRKVVTAVQGKGEVPLIEEDVQEEWEEEEPVPQHLSKALRKQRNLAQGGQGSGKGQEPQAVVVASPSASVPSSSAGPSQAAVPPFGQWPWPIFNTFVPWGSPAPSGQMIPYAGPQTIHKVAWQEEETRVRVTKGMEGEVVEEGAAKTAEAEEEGAGITRATKAKRIKEVKGYGRARFDRRTAICQHCDKQGHTIRFCNTRREDERVGLIYSNMDGDIYHRLGEHIDRKVPGGVRAEALRRVATRQASPATFRLWQERDDPPIGVEEVDGKEEVIQRLQSGVIKEEPIVIKSDDESEGEMVEPASVLLGKMEDLWDKMDRYRQNLIDMCEEVESWRDGIPKVFLYDSGPESMPGRQGYPGVTTVSSGPRSEMTHRPPTSLARAALAARTRGQAKARAGQDSPQREPQPERRKEHVEVEDDDDEEDEKLRQEEDWRAEQRARKRGSQEEAEPVLRDVAPKKKKYAVRLEEGFDVERVIDRLLEGHTYLMTLKEILASAPRLRNELKGRLPRRLVPSVHRSVILPKQVEWADPGTKMDWKCVACGMVDLVVKGSKCVAMVDTRAEMNIIREADAIKYGVDIDRSDCGILHKANCKAVFCGTASNVLLEIGRVKARTCFFVMPDVDHDILLGRSFLCWTDTLMYNKHDGSLILILCDPTCQNYEVITCRNTGPRSLRNRPNPGSFTIEESENEHRRLMAKPEEEVREEAFSLSLSDVNKAMDIMATHEMADPDAPPTHSRCPHRAPISCQWGSKG</sequence>
<evidence type="ECO:0008006" key="4">
    <source>
        <dbReference type="Google" id="ProtNLM"/>
    </source>
</evidence>
<dbReference type="OrthoDB" id="5535068at2759"/>
<evidence type="ECO:0000313" key="3">
    <source>
        <dbReference type="Proteomes" id="UP000265515"/>
    </source>
</evidence>
<protein>
    <recommendedName>
        <fullName evidence="4">Peptidase A2 domain-containing protein</fullName>
    </recommendedName>
</protein>